<comment type="caution">
    <text evidence="2">The sequence shown here is derived from an EMBL/GenBank/DDBJ whole genome shotgun (WGS) entry which is preliminary data.</text>
</comment>
<dbReference type="AlphaFoldDB" id="A0AAV4IT27"/>
<feature type="region of interest" description="Disordered" evidence="1">
    <location>
        <begin position="47"/>
        <end position="79"/>
    </location>
</feature>
<dbReference type="EMBL" id="BMAT01002721">
    <property type="protein sequence ID" value="GFS12427.1"/>
    <property type="molecule type" value="Genomic_DNA"/>
</dbReference>
<sequence length="134" mass="15048">MDDFQKAVFDFLGDASARSRFVNPGPGLVSKRQLPFGRFFDKLFSKSKDQNSKDEPKDSTDVTDQSYNDPKDRTGATDVRHDVDLGLPFPFNPVGKRQASPYPKGYLAALKKGVKILYPDSLLNLNDEYGTLRK</sequence>
<evidence type="ECO:0000256" key="1">
    <source>
        <dbReference type="SAM" id="MobiDB-lite"/>
    </source>
</evidence>
<keyword evidence="3" id="KW-1185">Reference proteome</keyword>
<gene>
    <name evidence="2" type="ORF">ElyMa_001370600</name>
</gene>
<reference evidence="2 3" key="1">
    <citation type="journal article" date="2021" name="Elife">
        <title>Chloroplast acquisition without the gene transfer in kleptoplastic sea slugs, Plakobranchus ocellatus.</title>
        <authorList>
            <person name="Maeda T."/>
            <person name="Takahashi S."/>
            <person name="Yoshida T."/>
            <person name="Shimamura S."/>
            <person name="Takaki Y."/>
            <person name="Nagai Y."/>
            <person name="Toyoda A."/>
            <person name="Suzuki Y."/>
            <person name="Arimoto A."/>
            <person name="Ishii H."/>
            <person name="Satoh N."/>
            <person name="Nishiyama T."/>
            <person name="Hasebe M."/>
            <person name="Maruyama T."/>
            <person name="Minagawa J."/>
            <person name="Obokata J."/>
            <person name="Shigenobu S."/>
        </authorList>
    </citation>
    <scope>NUCLEOTIDE SEQUENCE [LARGE SCALE GENOMIC DNA]</scope>
</reference>
<organism evidence="2 3">
    <name type="scientific">Elysia marginata</name>
    <dbReference type="NCBI Taxonomy" id="1093978"/>
    <lineage>
        <taxon>Eukaryota</taxon>
        <taxon>Metazoa</taxon>
        <taxon>Spiralia</taxon>
        <taxon>Lophotrochozoa</taxon>
        <taxon>Mollusca</taxon>
        <taxon>Gastropoda</taxon>
        <taxon>Heterobranchia</taxon>
        <taxon>Euthyneura</taxon>
        <taxon>Panpulmonata</taxon>
        <taxon>Sacoglossa</taxon>
        <taxon>Placobranchoidea</taxon>
        <taxon>Plakobranchidae</taxon>
        <taxon>Elysia</taxon>
    </lineage>
</organism>
<dbReference type="Proteomes" id="UP000762676">
    <property type="component" value="Unassembled WGS sequence"/>
</dbReference>
<name>A0AAV4IT27_9GAST</name>
<evidence type="ECO:0000313" key="2">
    <source>
        <dbReference type="EMBL" id="GFS12427.1"/>
    </source>
</evidence>
<proteinExistence type="predicted"/>
<feature type="compositionally biased region" description="Basic and acidic residues" evidence="1">
    <location>
        <begin position="47"/>
        <end position="60"/>
    </location>
</feature>
<feature type="compositionally biased region" description="Basic and acidic residues" evidence="1">
    <location>
        <begin position="69"/>
        <end position="79"/>
    </location>
</feature>
<evidence type="ECO:0000313" key="3">
    <source>
        <dbReference type="Proteomes" id="UP000762676"/>
    </source>
</evidence>
<accession>A0AAV4IT27</accession>
<protein>
    <submittedName>
        <fullName evidence="2">Uncharacterized protein</fullName>
    </submittedName>
</protein>